<evidence type="ECO:0000256" key="1">
    <source>
        <dbReference type="SAM" id="Coils"/>
    </source>
</evidence>
<feature type="compositionally biased region" description="Basic and acidic residues" evidence="2">
    <location>
        <begin position="1258"/>
        <end position="1299"/>
    </location>
</feature>
<feature type="compositionally biased region" description="Low complexity" evidence="2">
    <location>
        <begin position="1163"/>
        <end position="1175"/>
    </location>
</feature>
<feature type="compositionally biased region" description="Basic and acidic residues" evidence="2">
    <location>
        <begin position="8"/>
        <end position="19"/>
    </location>
</feature>
<feature type="compositionally biased region" description="Polar residues" evidence="2">
    <location>
        <begin position="337"/>
        <end position="353"/>
    </location>
</feature>
<dbReference type="GO" id="GO:0007165">
    <property type="term" value="P:signal transduction"/>
    <property type="evidence" value="ECO:0007669"/>
    <property type="project" value="InterPro"/>
</dbReference>
<feature type="region of interest" description="Disordered" evidence="2">
    <location>
        <begin position="212"/>
        <end position="245"/>
    </location>
</feature>
<feature type="compositionally biased region" description="Basic and acidic residues" evidence="2">
    <location>
        <begin position="664"/>
        <end position="680"/>
    </location>
</feature>
<feature type="compositionally biased region" description="Basic and acidic residues" evidence="2">
    <location>
        <begin position="1239"/>
        <end position="1248"/>
    </location>
</feature>
<evidence type="ECO:0000256" key="2">
    <source>
        <dbReference type="SAM" id="MobiDB-lite"/>
    </source>
</evidence>
<dbReference type="PROSITE" id="PS51082">
    <property type="entry name" value="WH2"/>
    <property type="match status" value="1"/>
</dbReference>
<comment type="caution">
    <text evidence="3">The sequence shown here is derived from an EMBL/GenBank/DDBJ whole genome shotgun (WGS) entry which is preliminary data.</text>
</comment>
<evidence type="ECO:0000313" key="4">
    <source>
        <dbReference type="Proteomes" id="UP000749559"/>
    </source>
</evidence>
<feature type="compositionally biased region" description="Polar residues" evidence="2">
    <location>
        <begin position="376"/>
        <end position="392"/>
    </location>
</feature>
<dbReference type="PANTHER" id="PTHR21557">
    <property type="entry name" value="CORDON-BLEU"/>
    <property type="match status" value="1"/>
</dbReference>
<feature type="compositionally biased region" description="Low complexity" evidence="2">
    <location>
        <begin position="393"/>
        <end position="408"/>
    </location>
</feature>
<reference evidence="3" key="1">
    <citation type="submission" date="2022-03" db="EMBL/GenBank/DDBJ databases">
        <authorList>
            <person name="Martin C."/>
        </authorList>
    </citation>
    <scope>NUCLEOTIDE SEQUENCE</scope>
</reference>
<keyword evidence="1" id="KW-0175">Coiled coil</keyword>
<sequence length="1404" mass="155983">MSTAIADRGLRSQDTETFHQHTSYSPAHSIEDSEDGGPLELTVILPDRRSIRMLVDPQTPIMDLLIQITSANKLSPSDHVINAISEETNRPIDYKASHTIASLGVSTIYLIPKTTTVQKPKRSSGKKPFEVTNRLVVNLPRNQKMIMRISHASTLAEIFRRICEEKNLDPYKYELQHPKNRDEPLNMARPLAEYNINEITVVNIKASADVRKPLDPSSVSNSPLGNSTMFRHSTSDIPNAVEGFDSKEKKKKKGFFSFLRRDKKSKSELKLNKDPNFTLAPHQPANLRQKPQAEVKPQQQVRPNTIYSTDAPSLQTPNQKQAAKKRHAPPPPPGKLHTQQSPADSVISSNGPSPLNIIPELSVDTHHSGKPRGHSRNSSDSSGYHENAASEQSPNSSRESKKSSYVMSIDGTSIESGDIMSESGDTMPLPTLSMVKEVRTSQENLDKEKKKPTPKKRRAPLPPGKAAVKENTPIAKEETPSAKGTPELAKEASPPLGAGVEKNIAAEVTDSLYRQSPQLRPASFVAPPPPDCPPPPESPDSLHKEYYGGNTSIMEDKSTGVSDIEYGSPDSDNKDSTFSGSFNGSVSVQTRSSSRCSNDTIDDINMAFDEAIASGEHAIEVESRAQGQQTKEEISHFVEEISKLTESAKNDDTETLQVPPAGVQRRDSETSAYSDRELHISDNQSDISSVNKYTVNTDTATSDSESDYLADFKETRDRVGIKLVKQRSLSDVPNQEPVIVKIEGQNIIKDNVEIRRETTTVIKPEVQEDSSSQDYTDNDDFIIARATYAVAMHTPTHETTTSESETDTRIQSLRPNEEIFITMDHLATERDKTDDTTLDNAKEEFIIEKEQVTFVNNKPKDNYVVVSTIPKAEAVKKVPATQTNSYDSSSEPVRSEVNGAKDTSSYNNSEPSPPGTTFRIGGQVQEPQSMRGNRGFVRRTASQHAQYITENEQENVLSEKSISRIALPALDTTSVKKEGEPTTINVNIDNKRSLQYDEKPPASPTRSRVETEIKLAPVTSPKPVMLQSKEPVTTMKPDTTDQQKQLEEQYNQLQQQFSMWQDQLLENQKLLAEKQIVPSSSSQLQTMQKRVEMQQKMMSQLEKNMQDLKPDSAPQKQENFTQKKVIPVNASRIEINTSSRVEPEFQISPPQSSTYSNVTVTTKTNDPPNKINDPPNTLPRPGPKTEPKPTRAKSLQRPSSVRDDTGFSIKPAISQSRVESSFARPPSPSFLIPFIKPRTPVEETDKPIVQRSVSNVETQRKHISVIEHKTPDAKWEPPKKKEADAKWEPPQKKEPDAKWQPKKSHASNGGRPAVVLPDNPQSILRPSGSFNRPQAIRSQSVPSKPPSPPPAPEINIPVNPQSMLKPSKPRKVNPRFEPQLDPREELMIAIRNTGGRSALRKVTT</sequence>
<feature type="compositionally biased region" description="Polar residues" evidence="2">
    <location>
        <begin position="217"/>
        <end position="237"/>
    </location>
</feature>
<dbReference type="OrthoDB" id="8882621at2759"/>
<dbReference type="PANTHER" id="PTHR21557:SF2">
    <property type="entry name" value="CORDON-BLEU PROTEIN-LIKE 1"/>
    <property type="match status" value="1"/>
</dbReference>
<evidence type="ECO:0000313" key="3">
    <source>
        <dbReference type="EMBL" id="CAH1789118.1"/>
    </source>
</evidence>
<dbReference type="Gene3D" id="3.10.20.90">
    <property type="entry name" value="Phosphatidylinositol 3-kinase Catalytic Subunit, Chain A, domain 1"/>
    <property type="match status" value="1"/>
</dbReference>
<feature type="region of interest" description="Disordered" evidence="2">
    <location>
        <begin position="265"/>
        <end position="600"/>
    </location>
</feature>
<protein>
    <submittedName>
        <fullName evidence="3">Uncharacterized protein</fullName>
    </submittedName>
</protein>
<feature type="compositionally biased region" description="Polar residues" evidence="2">
    <location>
        <begin position="1319"/>
        <end position="1340"/>
    </location>
</feature>
<name>A0A8J1UFS2_OWEFU</name>
<feature type="region of interest" description="Disordered" evidence="2">
    <location>
        <begin position="1"/>
        <end position="37"/>
    </location>
</feature>
<dbReference type="EMBL" id="CAIIXF020000007">
    <property type="protein sequence ID" value="CAH1789118.1"/>
    <property type="molecule type" value="Genomic_DNA"/>
</dbReference>
<dbReference type="Proteomes" id="UP000749559">
    <property type="component" value="Unassembled WGS sequence"/>
</dbReference>
<dbReference type="InterPro" id="IPR003124">
    <property type="entry name" value="WH2_dom"/>
</dbReference>
<feature type="compositionally biased region" description="Pro residues" evidence="2">
    <location>
        <begin position="526"/>
        <end position="538"/>
    </location>
</feature>
<feature type="compositionally biased region" description="Polar residues" evidence="2">
    <location>
        <begin position="576"/>
        <end position="599"/>
    </location>
</feature>
<dbReference type="GO" id="GO:0003785">
    <property type="term" value="F:actin monomer binding"/>
    <property type="evidence" value="ECO:0007669"/>
    <property type="project" value="InterPro"/>
</dbReference>
<feature type="compositionally biased region" description="Basic and acidic residues" evidence="2">
    <location>
        <begin position="643"/>
        <end position="652"/>
    </location>
</feature>
<feature type="coiled-coil region" evidence="1">
    <location>
        <begin position="1036"/>
        <end position="1104"/>
    </location>
</feature>
<proteinExistence type="predicted"/>
<feature type="compositionally biased region" description="Polar residues" evidence="2">
    <location>
        <begin position="297"/>
        <end position="321"/>
    </location>
</feature>
<gene>
    <name evidence="3" type="ORF">OFUS_LOCUS14530</name>
</gene>
<feature type="region of interest" description="Disordered" evidence="2">
    <location>
        <begin position="877"/>
        <end position="931"/>
    </location>
</feature>
<dbReference type="PROSITE" id="PS50898">
    <property type="entry name" value="RBD"/>
    <property type="match status" value="1"/>
</dbReference>
<dbReference type="InterPro" id="IPR039895">
    <property type="entry name" value="COBL-like"/>
</dbReference>
<feature type="compositionally biased region" description="Polar residues" evidence="2">
    <location>
        <begin position="1148"/>
        <end position="1162"/>
    </location>
</feature>
<dbReference type="InterPro" id="IPR019025">
    <property type="entry name" value="Cordon-bleu_ubiquitin_domain"/>
</dbReference>
<feature type="compositionally biased region" description="Basic and acidic residues" evidence="2">
    <location>
        <begin position="436"/>
        <end position="451"/>
    </location>
</feature>
<feature type="region of interest" description="Disordered" evidence="2">
    <location>
        <begin position="643"/>
        <end position="685"/>
    </location>
</feature>
<feature type="region of interest" description="Disordered" evidence="2">
    <location>
        <begin position="1137"/>
        <end position="1384"/>
    </location>
</feature>
<feature type="compositionally biased region" description="Polar residues" evidence="2">
    <location>
        <begin position="901"/>
        <end position="910"/>
    </location>
</feature>
<keyword evidence="4" id="KW-1185">Reference proteome</keyword>
<dbReference type="InterPro" id="IPR003116">
    <property type="entry name" value="RBD_dom"/>
</dbReference>
<accession>A0A8J1UFS2</accession>
<dbReference type="Pfam" id="PF09469">
    <property type="entry name" value="Cobl"/>
    <property type="match status" value="1"/>
</dbReference>
<feature type="compositionally biased region" description="Polar residues" evidence="2">
    <location>
        <begin position="880"/>
        <end position="892"/>
    </location>
</feature>
<feature type="compositionally biased region" description="Pro residues" evidence="2">
    <location>
        <begin position="1343"/>
        <end position="1352"/>
    </location>
</feature>
<organism evidence="3 4">
    <name type="scientific">Owenia fusiformis</name>
    <name type="common">Polychaete worm</name>
    <dbReference type="NCBI Taxonomy" id="6347"/>
    <lineage>
        <taxon>Eukaryota</taxon>
        <taxon>Metazoa</taxon>
        <taxon>Spiralia</taxon>
        <taxon>Lophotrochozoa</taxon>
        <taxon>Annelida</taxon>
        <taxon>Polychaeta</taxon>
        <taxon>Sedentaria</taxon>
        <taxon>Canalipalpata</taxon>
        <taxon>Sabellida</taxon>
        <taxon>Oweniida</taxon>
        <taxon>Oweniidae</taxon>
        <taxon>Owenia</taxon>
    </lineage>
</organism>